<dbReference type="InterPro" id="IPR035684">
    <property type="entry name" value="ArgRS_core"/>
</dbReference>
<dbReference type="Gene3D" id="3.30.1360.70">
    <property type="entry name" value="Arginyl tRNA synthetase N-terminal domain"/>
    <property type="match status" value="1"/>
</dbReference>
<sequence>MILSVYREWASEQVRRALRTLGLPEPSGIEWRDLPFDYTWGMATPLAMQLAAQEKKSRPNLNVPARAQEIAERLAEQLRETLRADPRFQRVEAVRGYLNLYFNPSQVARSVIETVLREGPDYGRGAPKGERVMVEFSQPNTHKAFHIGHLRNAVLGDALSRILDFAGFEVIRATYPGDIGAHVIKCLWGYLRFHRGEEPAERRGAWLGQVYAEAEARLEEADAYRREVVRFLLTAFREEGVTPWARDFLLTRLSEAMAAHAASGPVGQKDAAVLIRAMAMGELPDLDAVADKDWLWSLWEAMGRWLSELEEKARVRRGKGGEADRQAVAWLRARYREIGHRPEEWNYEKELRALYARWEARDPELLELWRRTREWSLEEFQRIYEELGITFDVWFFESEVEEEGKRIVEELIARGIATDLRPHGPVVVEIDRLLGQEGKEEYRTLVILRSDGTTLYSTKDLALAKRKFEQYRIDRSIYVVDVRQSLYFKQIFKILELWGFPQASKCYHLAYEMVTLPGGKMSSRAGTVVLYEDFAAEARERARRIVEEKNPELPPERKVEIARAVALGVMKYSMLSVDNNKVIVFDWDAALNLEGQTGPYLQYAHARACRILEKAEAPVTLDGDHIFETLEPQEVALIEAIAAFPDLVQAAAERYKPLLIANYVFDLARAFNEFYRDCPVLTAPSPIREGRLALVAAARQTLANALQLLGIPAPEIL</sequence>
<evidence type="ECO:0000259" key="11">
    <source>
        <dbReference type="SMART" id="SM01016"/>
    </source>
</evidence>
<reference evidence="13" key="1">
    <citation type="submission" date="2017-06" db="EMBL/GenBank/DDBJ databases">
        <authorList>
            <person name="Varghese N."/>
            <person name="Submissions S."/>
        </authorList>
    </citation>
    <scope>NUCLEOTIDE SEQUENCE [LARGE SCALE GENOMIC DNA]</scope>
    <source>
        <strain evidence="13">JAD2</strain>
    </source>
</reference>
<dbReference type="InterPro" id="IPR009080">
    <property type="entry name" value="tRNAsynth_Ia_anticodon-bd"/>
</dbReference>
<keyword evidence="2 8" id="KW-0436">Ligase</keyword>
<accession>A0A212R8D2</accession>
<feature type="short sequence motif" description="'HIGH' region" evidence="8">
    <location>
        <begin position="139"/>
        <end position="149"/>
    </location>
</feature>
<dbReference type="Pfam" id="PF03485">
    <property type="entry name" value="Arg_tRNA_synt_N"/>
    <property type="match status" value="1"/>
</dbReference>
<comment type="catalytic activity">
    <reaction evidence="7 8">
        <text>tRNA(Arg) + L-arginine + ATP = L-arginyl-tRNA(Arg) + AMP + diphosphate</text>
        <dbReference type="Rhea" id="RHEA:20301"/>
        <dbReference type="Rhea" id="RHEA-COMP:9658"/>
        <dbReference type="Rhea" id="RHEA-COMP:9673"/>
        <dbReference type="ChEBI" id="CHEBI:30616"/>
        <dbReference type="ChEBI" id="CHEBI:32682"/>
        <dbReference type="ChEBI" id="CHEBI:33019"/>
        <dbReference type="ChEBI" id="CHEBI:78442"/>
        <dbReference type="ChEBI" id="CHEBI:78513"/>
        <dbReference type="ChEBI" id="CHEBI:456215"/>
        <dbReference type="EC" id="6.1.1.19"/>
    </reaction>
</comment>
<dbReference type="HAMAP" id="MF_00123">
    <property type="entry name" value="Arg_tRNA_synth"/>
    <property type="match status" value="1"/>
</dbReference>
<dbReference type="RefSeq" id="WP_088571649.1">
    <property type="nucleotide sequence ID" value="NZ_FYEK01000036.1"/>
</dbReference>
<evidence type="ECO:0000256" key="8">
    <source>
        <dbReference type="HAMAP-Rule" id="MF_00123"/>
    </source>
</evidence>
<dbReference type="SUPFAM" id="SSF52374">
    <property type="entry name" value="Nucleotidylyl transferase"/>
    <property type="match status" value="2"/>
</dbReference>
<keyword evidence="3 8" id="KW-0547">Nucleotide-binding</keyword>
<dbReference type="OrthoDB" id="9805987at2"/>
<keyword evidence="6 8" id="KW-0030">Aminoacyl-tRNA synthetase</keyword>
<comment type="similarity">
    <text evidence="1 8 9">Belongs to the class-I aminoacyl-tRNA synthetase family.</text>
</comment>
<evidence type="ECO:0000256" key="6">
    <source>
        <dbReference type="ARBA" id="ARBA00023146"/>
    </source>
</evidence>
<evidence type="ECO:0000259" key="10">
    <source>
        <dbReference type="SMART" id="SM00836"/>
    </source>
</evidence>
<dbReference type="EC" id="6.1.1.19" evidence="8"/>
<keyword evidence="4 8" id="KW-0067">ATP-binding</keyword>
<dbReference type="PANTHER" id="PTHR11956:SF5">
    <property type="entry name" value="ARGININE--TRNA LIGASE, CYTOPLASMIC"/>
    <property type="match status" value="1"/>
</dbReference>
<name>A0A212R8D2_9CHLR</name>
<dbReference type="GO" id="GO:0005524">
    <property type="term" value="F:ATP binding"/>
    <property type="evidence" value="ECO:0007669"/>
    <property type="project" value="UniProtKB-UniRule"/>
</dbReference>
<dbReference type="AlphaFoldDB" id="A0A212R8D2"/>
<protein>
    <recommendedName>
        <fullName evidence="8">Arginine--tRNA ligase</fullName>
        <ecNumber evidence="8">6.1.1.19</ecNumber>
    </recommendedName>
    <alternativeName>
        <fullName evidence="8">Arginyl-tRNA synthetase</fullName>
        <shortName evidence="8">ArgRS</shortName>
    </alternativeName>
</protein>
<dbReference type="SMART" id="SM01016">
    <property type="entry name" value="Arg_tRNA_synt_N"/>
    <property type="match status" value="1"/>
</dbReference>
<dbReference type="PANTHER" id="PTHR11956">
    <property type="entry name" value="ARGINYL-TRNA SYNTHETASE"/>
    <property type="match status" value="1"/>
</dbReference>
<feature type="domain" description="Arginyl tRNA synthetase N-terminal" evidence="11">
    <location>
        <begin position="4"/>
        <end position="102"/>
    </location>
</feature>
<dbReference type="FunFam" id="1.10.730.10:FF:000006">
    <property type="entry name" value="Arginyl-tRNA synthetase 2, mitochondrial"/>
    <property type="match status" value="1"/>
</dbReference>
<evidence type="ECO:0000313" key="12">
    <source>
        <dbReference type="EMBL" id="SNB68389.1"/>
    </source>
</evidence>
<dbReference type="Gene3D" id="3.40.50.620">
    <property type="entry name" value="HUPs"/>
    <property type="match status" value="2"/>
</dbReference>
<evidence type="ECO:0000256" key="9">
    <source>
        <dbReference type="RuleBase" id="RU363038"/>
    </source>
</evidence>
<dbReference type="NCBIfam" id="TIGR00456">
    <property type="entry name" value="argS"/>
    <property type="match status" value="1"/>
</dbReference>
<evidence type="ECO:0000256" key="1">
    <source>
        <dbReference type="ARBA" id="ARBA00005594"/>
    </source>
</evidence>
<dbReference type="SUPFAM" id="SSF47323">
    <property type="entry name" value="Anticodon-binding domain of a subclass of class I aminoacyl-tRNA synthetases"/>
    <property type="match status" value="1"/>
</dbReference>
<dbReference type="FunCoup" id="A0A212R8D2">
    <property type="interactions" value="423"/>
</dbReference>
<feature type="domain" description="DALR anticodon binding" evidence="10">
    <location>
        <begin position="601"/>
        <end position="717"/>
    </location>
</feature>
<dbReference type="GO" id="GO:0006420">
    <property type="term" value="P:arginyl-tRNA aminoacylation"/>
    <property type="evidence" value="ECO:0007669"/>
    <property type="project" value="UniProtKB-UniRule"/>
</dbReference>
<dbReference type="EMBL" id="FYEK01000036">
    <property type="protein sequence ID" value="SNB68389.1"/>
    <property type="molecule type" value="Genomic_DNA"/>
</dbReference>
<comment type="subcellular location">
    <subcellularLocation>
        <location evidence="8">Cytoplasm</location>
    </subcellularLocation>
</comment>
<dbReference type="Gene3D" id="1.10.730.10">
    <property type="entry name" value="Isoleucyl-tRNA Synthetase, Domain 1"/>
    <property type="match status" value="1"/>
</dbReference>
<evidence type="ECO:0000256" key="2">
    <source>
        <dbReference type="ARBA" id="ARBA00022598"/>
    </source>
</evidence>
<dbReference type="SMART" id="SM00836">
    <property type="entry name" value="DALR_1"/>
    <property type="match status" value="1"/>
</dbReference>
<keyword evidence="8" id="KW-0963">Cytoplasm</keyword>
<dbReference type="InterPro" id="IPR001278">
    <property type="entry name" value="Arg-tRNA-ligase"/>
</dbReference>
<dbReference type="Proteomes" id="UP000197025">
    <property type="component" value="Unassembled WGS sequence"/>
</dbReference>
<evidence type="ECO:0000256" key="5">
    <source>
        <dbReference type="ARBA" id="ARBA00022917"/>
    </source>
</evidence>
<dbReference type="GO" id="GO:0005737">
    <property type="term" value="C:cytoplasm"/>
    <property type="evidence" value="ECO:0007669"/>
    <property type="project" value="UniProtKB-SubCell"/>
</dbReference>
<evidence type="ECO:0000256" key="3">
    <source>
        <dbReference type="ARBA" id="ARBA00022741"/>
    </source>
</evidence>
<keyword evidence="13" id="KW-1185">Reference proteome</keyword>
<dbReference type="InterPro" id="IPR005148">
    <property type="entry name" value="Arg-tRNA-synth_N"/>
</dbReference>
<dbReference type="InterPro" id="IPR008909">
    <property type="entry name" value="DALR_anticod-bd"/>
</dbReference>
<keyword evidence="5 8" id="KW-0648">Protein biosynthesis</keyword>
<gene>
    <name evidence="8" type="primary">argS</name>
    <name evidence="12" type="ORF">SAMN02746019_00013860</name>
</gene>
<dbReference type="InterPro" id="IPR036695">
    <property type="entry name" value="Arg-tRNA-synth_N_sf"/>
</dbReference>
<organism evidence="12 13">
    <name type="scientific">Thermoflexus hugenholtzii JAD2</name>
    <dbReference type="NCBI Taxonomy" id="877466"/>
    <lineage>
        <taxon>Bacteria</taxon>
        <taxon>Bacillati</taxon>
        <taxon>Chloroflexota</taxon>
        <taxon>Thermoflexia</taxon>
        <taxon>Thermoflexales</taxon>
        <taxon>Thermoflexaceae</taxon>
        <taxon>Thermoflexus</taxon>
    </lineage>
</organism>
<evidence type="ECO:0000256" key="4">
    <source>
        <dbReference type="ARBA" id="ARBA00022840"/>
    </source>
</evidence>
<comment type="subunit">
    <text evidence="8">Monomer.</text>
</comment>
<evidence type="ECO:0000313" key="13">
    <source>
        <dbReference type="Proteomes" id="UP000197025"/>
    </source>
</evidence>
<dbReference type="CDD" id="cd07956">
    <property type="entry name" value="Anticodon_Ia_Arg"/>
    <property type="match status" value="1"/>
</dbReference>
<dbReference type="SUPFAM" id="SSF55190">
    <property type="entry name" value="Arginyl-tRNA synthetase (ArgRS), N-terminal 'additional' domain"/>
    <property type="match status" value="1"/>
</dbReference>
<proteinExistence type="inferred from homology"/>
<evidence type="ECO:0000256" key="7">
    <source>
        <dbReference type="ARBA" id="ARBA00049339"/>
    </source>
</evidence>
<dbReference type="InterPro" id="IPR014729">
    <property type="entry name" value="Rossmann-like_a/b/a_fold"/>
</dbReference>
<dbReference type="Pfam" id="PF00750">
    <property type="entry name" value="tRNA-synt_1d"/>
    <property type="match status" value="2"/>
</dbReference>
<dbReference type="Pfam" id="PF05746">
    <property type="entry name" value="DALR_1"/>
    <property type="match status" value="1"/>
</dbReference>
<dbReference type="PRINTS" id="PR01038">
    <property type="entry name" value="TRNASYNTHARG"/>
</dbReference>
<dbReference type="InParanoid" id="A0A212R8D2"/>
<dbReference type="GO" id="GO:0004814">
    <property type="term" value="F:arginine-tRNA ligase activity"/>
    <property type="evidence" value="ECO:0007669"/>
    <property type="project" value="UniProtKB-UniRule"/>
</dbReference>